<accession>A0A642V4Q4</accession>
<feature type="compositionally biased region" description="Polar residues" evidence="2">
    <location>
        <begin position="320"/>
        <end position="329"/>
    </location>
</feature>
<dbReference type="Gene3D" id="3.40.50.1820">
    <property type="entry name" value="alpha/beta hydrolase"/>
    <property type="match status" value="1"/>
</dbReference>
<comment type="caution">
    <text evidence="4">The sequence shown here is derived from an EMBL/GenBank/DDBJ whole genome shotgun (WGS) entry which is preliminary data.</text>
</comment>
<dbReference type="Pfam" id="PF00561">
    <property type="entry name" value="Abhydrolase_1"/>
    <property type="match status" value="1"/>
</dbReference>
<protein>
    <recommendedName>
        <fullName evidence="3">AB hydrolase-1 domain-containing protein</fullName>
    </recommendedName>
</protein>
<feature type="region of interest" description="Disordered" evidence="2">
    <location>
        <begin position="267"/>
        <end position="329"/>
    </location>
</feature>
<dbReference type="Proteomes" id="UP000761534">
    <property type="component" value="Unassembled WGS sequence"/>
</dbReference>
<organism evidence="4 5">
    <name type="scientific">Trichomonascus ciferrii</name>
    <dbReference type="NCBI Taxonomy" id="44093"/>
    <lineage>
        <taxon>Eukaryota</taxon>
        <taxon>Fungi</taxon>
        <taxon>Dikarya</taxon>
        <taxon>Ascomycota</taxon>
        <taxon>Saccharomycotina</taxon>
        <taxon>Dipodascomycetes</taxon>
        <taxon>Dipodascales</taxon>
        <taxon>Trichomonascaceae</taxon>
        <taxon>Trichomonascus</taxon>
        <taxon>Trichomonascus ciferrii complex</taxon>
    </lineage>
</organism>
<name>A0A642V4Q4_9ASCO</name>
<dbReference type="InterPro" id="IPR000073">
    <property type="entry name" value="AB_hydrolase_1"/>
</dbReference>
<dbReference type="VEuPathDB" id="FungiDB:TRICI_003162"/>
<dbReference type="GO" id="GO:0047372">
    <property type="term" value="F:monoacylglycerol lipase activity"/>
    <property type="evidence" value="ECO:0007669"/>
    <property type="project" value="TreeGrafter"/>
</dbReference>
<comment type="similarity">
    <text evidence="1">Belongs to the AB hydrolase superfamily. AB hydrolase 4 family.</text>
</comment>
<dbReference type="AlphaFoldDB" id="A0A642V4Q4"/>
<dbReference type="InterPro" id="IPR029058">
    <property type="entry name" value="AB_hydrolase_fold"/>
</dbReference>
<dbReference type="OrthoDB" id="5954035at2759"/>
<keyword evidence="5" id="KW-1185">Reference proteome</keyword>
<evidence type="ECO:0000256" key="2">
    <source>
        <dbReference type="SAM" id="MobiDB-lite"/>
    </source>
</evidence>
<reference evidence="4" key="1">
    <citation type="journal article" date="2019" name="G3 (Bethesda)">
        <title>Genome Assemblies of Two Rare Opportunistic Yeast Pathogens: Diutina rugosa (syn. Candida rugosa) and Trichomonascus ciferrii (syn. Candida ciferrii).</title>
        <authorList>
            <person name="Mixao V."/>
            <person name="Saus E."/>
            <person name="Hansen A.P."/>
            <person name="Lass-Florl C."/>
            <person name="Gabaldon T."/>
        </authorList>
    </citation>
    <scope>NUCLEOTIDE SEQUENCE</scope>
    <source>
        <strain evidence="4">CBS 4856</strain>
    </source>
</reference>
<feature type="compositionally biased region" description="Low complexity" evidence="2">
    <location>
        <begin position="286"/>
        <end position="315"/>
    </location>
</feature>
<feature type="compositionally biased region" description="Pro residues" evidence="2">
    <location>
        <begin position="271"/>
        <end position="283"/>
    </location>
</feature>
<dbReference type="PANTHER" id="PTHR10794">
    <property type="entry name" value="ABHYDROLASE DOMAIN-CONTAINING PROTEIN"/>
    <property type="match status" value="1"/>
</dbReference>
<gene>
    <name evidence="4" type="ORF">TRICI_003162</name>
</gene>
<dbReference type="SUPFAM" id="SSF53474">
    <property type="entry name" value="alpha/beta-Hydrolases"/>
    <property type="match status" value="1"/>
</dbReference>
<dbReference type="PANTHER" id="PTHR10794:SF63">
    <property type="entry name" value="ALPHA_BETA HYDROLASE 1, ISOFORM A"/>
    <property type="match status" value="1"/>
</dbReference>
<evidence type="ECO:0000259" key="3">
    <source>
        <dbReference type="Pfam" id="PF00561"/>
    </source>
</evidence>
<dbReference type="InterPro" id="IPR050960">
    <property type="entry name" value="AB_hydrolase_4_sf"/>
</dbReference>
<dbReference type="EMBL" id="SWFS01000223">
    <property type="protein sequence ID" value="KAA8913558.1"/>
    <property type="molecule type" value="Genomic_DNA"/>
</dbReference>
<evidence type="ECO:0000313" key="4">
    <source>
        <dbReference type="EMBL" id="KAA8913558.1"/>
    </source>
</evidence>
<evidence type="ECO:0000313" key="5">
    <source>
        <dbReference type="Proteomes" id="UP000761534"/>
    </source>
</evidence>
<dbReference type="GO" id="GO:0008126">
    <property type="term" value="F:acetylesterase activity"/>
    <property type="evidence" value="ECO:0007669"/>
    <property type="project" value="TreeGrafter"/>
</dbReference>
<evidence type="ECO:0000256" key="1">
    <source>
        <dbReference type="ARBA" id="ARBA00010884"/>
    </source>
</evidence>
<proteinExistence type="inferred from homology"/>
<dbReference type="GO" id="GO:0051792">
    <property type="term" value="P:medium-chain fatty acid biosynthetic process"/>
    <property type="evidence" value="ECO:0007669"/>
    <property type="project" value="TreeGrafter"/>
</dbReference>
<feature type="domain" description="AB hydrolase-1" evidence="3">
    <location>
        <begin position="153"/>
        <end position="260"/>
    </location>
</feature>
<sequence length="361" mass="39361">MSLLSLLSCSVRSFVDTAHGEKTVKLPLKEGDGGHISLDRLIAEKVPQLKEGSWFWQSPLLGNGHLQTIYGTMAANDHIDRVYYGRRLVTWDDDGSTVSVDYVIDPPKSRAAWDEALKYCPIPDPPPYPVRTRYLTEDEIADLRTKEDKPLAIVLHGMSGGSHESYVRAMVSTLSSEKYGLDCMVLNSRGCARTRITTPQLFCGISTDDVRRLVRLVHKEQPNRRIYLIGFSLGAAIAANYLGQEGEDTAVTAAALLACPWDFPSHTPRSRPTPTPSWPPPPSVDTSAGSTPATTGGGIQQSSQTTSQPSTITSPPTGPNSKQTSNLGKDSLTAIDSSSINLIYIDFVYPQEFTHQTTLIG</sequence>
<dbReference type="GO" id="GO:0051793">
    <property type="term" value="P:medium-chain fatty acid catabolic process"/>
    <property type="evidence" value="ECO:0007669"/>
    <property type="project" value="TreeGrafter"/>
</dbReference>